<feature type="domain" description="Uracil-DNA glycosylase-like" evidence="10">
    <location>
        <begin position="310"/>
        <end position="466"/>
    </location>
</feature>
<reference evidence="11 12" key="1">
    <citation type="submission" date="2017-01" db="EMBL/GenBank/DDBJ databases">
        <authorList>
            <person name="Mah S.A."/>
            <person name="Swanson W.J."/>
            <person name="Moy G.W."/>
            <person name="Vacquier V.D."/>
        </authorList>
    </citation>
    <scope>NUCLEOTIDE SEQUENCE [LARGE SCALE GENOMIC DNA]</scope>
    <source>
        <strain evidence="11 12">DSM 26375</strain>
    </source>
</reference>
<evidence type="ECO:0000256" key="5">
    <source>
        <dbReference type="ARBA" id="ARBA00022763"/>
    </source>
</evidence>
<keyword evidence="12" id="KW-1185">Reference proteome</keyword>
<keyword evidence="9" id="KW-0234">DNA repair</keyword>
<dbReference type="InterPro" id="IPR023875">
    <property type="entry name" value="DNA_repair_put"/>
</dbReference>
<evidence type="ECO:0000256" key="3">
    <source>
        <dbReference type="ARBA" id="ARBA00022485"/>
    </source>
</evidence>
<evidence type="ECO:0000256" key="7">
    <source>
        <dbReference type="ARBA" id="ARBA00023004"/>
    </source>
</evidence>
<dbReference type="InterPro" id="IPR005122">
    <property type="entry name" value="Uracil-DNA_glycosylase-like"/>
</dbReference>
<evidence type="ECO:0000256" key="6">
    <source>
        <dbReference type="ARBA" id="ARBA00022801"/>
    </source>
</evidence>
<dbReference type="InterPro" id="IPR036895">
    <property type="entry name" value="Uracil-DNA_glycosylase-like_sf"/>
</dbReference>
<dbReference type="NCBIfam" id="TIGR03915">
    <property type="entry name" value="SAM_7_link_chp"/>
    <property type="match status" value="1"/>
</dbReference>
<dbReference type="AlphaFoldDB" id="A0A1N7KG37"/>
<dbReference type="SMART" id="SM00986">
    <property type="entry name" value="UDG"/>
    <property type="match status" value="1"/>
</dbReference>
<dbReference type="InterPro" id="IPR051536">
    <property type="entry name" value="UDG_Type-4/5"/>
</dbReference>
<organism evidence="11 12">
    <name type="scientific">Gemmobacter megaterium</name>
    <dbReference type="NCBI Taxonomy" id="1086013"/>
    <lineage>
        <taxon>Bacteria</taxon>
        <taxon>Pseudomonadati</taxon>
        <taxon>Pseudomonadota</taxon>
        <taxon>Alphaproteobacteria</taxon>
        <taxon>Rhodobacterales</taxon>
        <taxon>Paracoccaceae</taxon>
        <taxon>Gemmobacter</taxon>
    </lineage>
</organism>
<dbReference type="Proteomes" id="UP000186141">
    <property type="component" value="Unassembled WGS sequence"/>
</dbReference>
<evidence type="ECO:0000256" key="2">
    <source>
        <dbReference type="ARBA" id="ARBA00019403"/>
    </source>
</evidence>
<evidence type="ECO:0000313" key="12">
    <source>
        <dbReference type="Proteomes" id="UP000186141"/>
    </source>
</evidence>
<evidence type="ECO:0000313" key="11">
    <source>
        <dbReference type="EMBL" id="SIS60440.1"/>
    </source>
</evidence>
<dbReference type="PANTHER" id="PTHR33693:SF9">
    <property type="entry name" value="TYPE-4 URACIL-DNA GLYCOSYLASE"/>
    <property type="match status" value="1"/>
</dbReference>
<evidence type="ECO:0000259" key="10">
    <source>
        <dbReference type="SMART" id="SM00986"/>
    </source>
</evidence>
<dbReference type="SMART" id="SM00987">
    <property type="entry name" value="UreE_C"/>
    <property type="match status" value="1"/>
</dbReference>
<dbReference type="RefSeq" id="WP_076528191.1">
    <property type="nucleotide sequence ID" value="NZ_BMEH01000001.1"/>
</dbReference>
<dbReference type="NCBIfam" id="TIGR03914">
    <property type="entry name" value="UDG_fam_dom"/>
    <property type="match status" value="1"/>
</dbReference>
<dbReference type="Gene3D" id="3.40.470.10">
    <property type="entry name" value="Uracil-DNA glycosylase-like domain"/>
    <property type="match status" value="1"/>
</dbReference>
<comment type="similarity">
    <text evidence="1">Belongs to the uracil-DNA glycosylase (UDG) superfamily. Type 4 (UDGa) family.</text>
</comment>
<dbReference type="GO" id="GO:0051539">
    <property type="term" value="F:4 iron, 4 sulfur cluster binding"/>
    <property type="evidence" value="ECO:0007669"/>
    <property type="project" value="UniProtKB-KW"/>
</dbReference>
<dbReference type="STRING" id="1086013.SAMN05421774_101403"/>
<dbReference type="EMBL" id="FTOT01000001">
    <property type="protein sequence ID" value="SIS60440.1"/>
    <property type="molecule type" value="Genomic_DNA"/>
</dbReference>
<protein>
    <recommendedName>
        <fullName evidence="2">Type-4 uracil-DNA glycosylase</fullName>
    </recommendedName>
</protein>
<proteinExistence type="inferred from homology"/>
<dbReference type="OrthoDB" id="5290748at2"/>
<dbReference type="GO" id="GO:0097506">
    <property type="term" value="F:deaminated base DNA N-glycosylase activity"/>
    <property type="evidence" value="ECO:0007669"/>
    <property type="project" value="UniProtKB-ARBA"/>
</dbReference>
<dbReference type="InterPro" id="IPR005273">
    <property type="entry name" value="Ura-DNA_glyco_family4"/>
</dbReference>
<keyword evidence="6" id="KW-0378">Hydrolase</keyword>
<keyword evidence="8" id="KW-0411">Iron-sulfur</keyword>
<evidence type="ECO:0000256" key="4">
    <source>
        <dbReference type="ARBA" id="ARBA00022723"/>
    </source>
</evidence>
<accession>A0A1N7KG37</accession>
<keyword evidence="7" id="KW-0408">Iron</keyword>
<keyword evidence="3" id="KW-0004">4Fe-4S</keyword>
<dbReference type="GO" id="GO:0046872">
    <property type="term" value="F:metal ion binding"/>
    <property type="evidence" value="ECO:0007669"/>
    <property type="project" value="UniProtKB-KW"/>
</dbReference>
<dbReference type="Pfam" id="PF13566">
    <property type="entry name" value="DUF4130"/>
    <property type="match status" value="1"/>
</dbReference>
<dbReference type="GO" id="GO:0006281">
    <property type="term" value="P:DNA repair"/>
    <property type="evidence" value="ECO:0007669"/>
    <property type="project" value="UniProtKB-KW"/>
</dbReference>
<evidence type="ECO:0000256" key="8">
    <source>
        <dbReference type="ARBA" id="ARBA00023014"/>
    </source>
</evidence>
<keyword evidence="5" id="KW-0227">DNA damage</keyword>
<name>A0A1N7KG37_9RHOB</name>
<keyword evidence="4" id="KW-0479">Metal-binding</keyword>
<dbReference type="CDD" id="cd10030">
    <property type="entry name" value="UDG-F4_TTUDGA_SPO1dp_like"/>
    <property type="match status" value="1"/>
</dbReference>
<evidence type="ECO:0000256" key="9">
    <source>
        <dbReference type="ARBA" id="ARBA00023204"/>
    </source>
</evidence>
<dbReference type="SUPFAM" id="SSF52141">
    <property type="entry name" value="Uracil-DNA glycosylase-like"/>
    <property type="match status" value="1"/>
</dbReference>
<evidence type="ECO:0000256" key="1">
    <source>
        <dbReference type="ARBA" id="ARBA00006521"/>
    </source>
</evidence>
<gene>
    <name evidence="11" type="ORF">SAMN05421774_101403</name>
</gene>
<dbReference type="Pfam" id="PF03167">
    <property type="entry name" value="UDG"/>
    <property type="match status" value="1"/>
</dbReference>
<dbReference type="InterPro" id="IPR025404">
    <property type="entry name" value="DUF4130"/>
</dbReference>
<sequence length="479" mass="52240">MIHAVTLPDRGAFAAWRDAARRAISHRIAPDRIDWQGGGLLAGDPLPDRPGPHRPRVPAAFLALAESVGWHTAPERFALLYQALWRLDAAAGDPLSQADPLGRRLHLMAKAVARDIHKMHAFVRFQELPADGTRRSFGAWFEPTHDTLEPGSVFFVKRFSDMDWMIATPRQTAVFRDGALRFGPGGPRPDLPEDASGALWATYFRNIFNPARIKTTAMRSEMPLKYWKNLPETRLIPDMLAEAPARVARMHAAAAQPPRPGAASVSARYRAAMPRPEVPVDLPSSLGAAQAAAQVCTRCALCATATRTVWGEGPAQTDLMIVGEQPGDHEDLAGRPFVGPAGQVLRQAMASAGIDPGAVWLTNAVKHFKFTPRGRQRLHQTPDRAEILACHWWMGLELALVQPRLTLALGATAAFALTGREGPHAARVGTVETGLHDGPVRITWHPSYLLRLPEGEPRDAALHQLIADLRAAHQAASIT</sequence>
<dbReference type="PANTHER" id="PTHR33693">
    <property type="entry name" value="TYPE-5 URACIL-DNA GLYCOSYLASE"/>
    <property type="match status" value="1"/>
</dbReference>